<evidence type="ECO:0000313" key="2">
    <source>
        <dbReference type="Proteomes" id="UP000215693"/>
    </source>
</evidence>
<name>A0A9X6RV98_LACJH</name>
<sequence length="70" mass="8373">MKDLPNIYDFCDPKILPEFLNVQVNERFGVKVLYAYDNEKIYLFAVNGRYILPNKQDLIKYKGNGRWEIK</sequence>
<comment type="caution">
    <text evidence="1">The sequence shown here is derived from an EMBL/GenBank/DDBJ whole genome shotgun (WGS) entry which is preliminary data.</text>
</comment>
<dbReference type="RefSeq" id="WP_094497006.1">
    <property type="nucleotide sequence ID" value="NZ_NGOD01000073.1"/>
</dbReference>
<reference evidence="1 2" key="2">
    <citation type="submission" date="2017-09" db="EMBL/GenBank/DDBJ databases">
        <title>Tripartite evolution among Lactobacillus johnsonii, Lactobacillus taiwanensis, Lactobacillus reuteri and their rodent host.</title>
        <authorList>
            <person name="Wang T."/>
            <person name="Knowles S."/>
            <person name="Cheng C."/>
        </authorList>
    </citation>
    <scope>NUCLEOTIDE SEQUENCE [LARGE SCALE GENOMIC DNA]</scope>
    <source>
        <strain evidence="1 2">117c</strain>
    </source>
</reference>
<dbReference type="AlphaFoldDB" id="A0A9X6RV98"/>
<organism evidence="1 2">
    <name type="scientific">Lactobacillus johnsonii</name>
    <dbReference type="NCBI Taxonomy" id="33959"/>
    <lineage>
        <taxon>Bacteria</taxon>
        <taxon>Bacillati</taxon>
        <taxon>Bacillota</taxon>
        <taxon>Bacilli</taxon>
        <taxon>Lactobacillales</taxon>
        <taxon>Lactobacillaceae</taxon>
        <taxon>Lactobacillus</taxon>
    </lineage>
</organism>
<evidence type="ECO:0000313" key="1">
    <source>
        <dbReference type="EMBL" id="OYS10410.1"/>
    </source>
</evidence>
<accession>A0A9X6RV98</accession>
<protein>
    <submittedName>
        <fullName evidence="1">Uncharacterized protein</fullName>
    </submittedName>
</protein>
<dbReference type="Proteomes" id="UP000215693">
    <property type="component" value="Unassembled WGS sequence"/>
</dbReference>
<reference evidence="1 2" key="1">
    <citation type="submission" date="2017-04" db="EMBL/GenBank/DDBJ databases">
        <authorList>
            <person name="Lin X.B."/>
            <person name="Stothard P."/>
            <person name="Tasseva G."/>
            <person name="Walter J."/>
        </authorList>
    </citation>
    <scope>NUCLEOTIDE SEQUENCE [LARGE SCALE GENOMIC DNA]</scope>
    <source>
        <strain evidence="1 2">117c</strain>
    </source>
</reference>
<gene>
    <name evidence="1" type="ORF">CBF50_08875</name>
</gene>
<proteinExistence type="predicted"/>
<dbReference type="EMBL" id="NGOH01000110">
    <property type="protein sequence ID" value="OYS10410.1"/>
    <property type="molecule type" value="Genomic_DNA"/>
</dbReference>